<proteinExistence type="predicted"/>
<sequence length="273" mass="30055">QAHMPQELAQLMAGSVGRLQAERQAQAKANPLTIRHYLCDHLGTPIGLVDGNGEKAGQVTWAASYGAWGEVQEEYNPQRIEQNIRFQGQQLDVETGLHYNRFRYYDPTIGQYVSQDPIGLNGGINKSSYPINPMNWVDPMGLDPMSGPKGPDIGHAKGWYDKIKDMLDFKENIEEGRKIRSDKNKLMCQAEKELNEKIENNQITPEAAKAALAAKEVATNAAGPVSEVFQIVVEKDFISGTAKAYGFISEGGKNCAAVLTPNSSVPVVDFFKK</sequence>
<dbReference type="PANTHER" id="PTHR32305:SF15">
    <property type="entry name" value="PROTEIN RHSA-RELATED"/>
    <property type="match status" value="1"/>
</dbReference>
<dbReference type="Gene3D" id="2.180.10.10">
    <property type="entry name" value="RHS repeat-associated core"/>
    <property type="match status" value="1"/>
</dbReference>
<dbReference type="RefSeq" id="WP_175537860.1">
    <property type="nucleotide sequence ID" value="NZ_FMZC01000039.1"/>
</dbReference>
<evidence type="ECO:0000259" key="1">
    <source>
        <dbReference type="Pfam" id="PF03527"/>
    </source>
</evidence>
<feature type="non-terminal residue" evidence="2">
    <location>
        <position position="1"/>
    </location>
</feature>
<dbReference type="AlphaFoldDB" id="A0A1G7FPV9"/>
<gene>
    <name evidence="2" type="ORF">SAMN05192589_1391</name>
</gene>
<dbReference type="NCBIfam" id="TIGR03696">
    <property type="entry name" value="Rhs_assc_core"/>
    <property type="match status" value="1"/>
</dbReference>
<dbReference type="InterPro" id="IPR001826">
    <property type="entry name" value="RHS"/>
</dbReference>
<dbReference type="InterPro" id="IPR050708">
    <property type="entry name" value="T6SS_VgrG/RHS"/>
</dbReference>
<evidence type="ECO:0000313" key="3">
    <source>
        <dbReference type="Proteomes" id="UP000198781"/>
    </source>
</evidence>
<protein>
    <submittedName>
        <fullName evidence="2">RHS repeat-associated core domain-containing protein</fullName>
    </submittedName>
</protein>
<dbReference type="Pfam" id="PF03527">
    <property type="entry name" value="RHS"/>
    <property type="match status" value="1"/>
</dbReference>
<dbReference type="STRING" id="187868.SAMN05192589_1391"/>
<keyword evidence="3" id="KW-1185">Reference proteome</keyword>
<organism evidence="2 3">
    <name type="scientific">Paracidovorax valerianellae</name>
    <dbReference type="NCBI Taxonomy" id="187868"/>
    <lineage>
        <taxon>Bacteria</taxon>
        <taxon>Pseudomonadati</taxon>
        <taxon>Pseudomonadota</taxon>
        <taxon>Betaproteobacteria</taxon>
        <taxon>Burkholderiales</taxon>
        <taxon>Comamonadaceae</taxon>
        <taxon>Paracidovorax</taxon>
    </lineage>
</organism>
<dbReference type="PANTHER" id="PTHR32305">
    <property type="match status" value="1"/>
</dbReference>
<name>A0A1G7FPV9_9BURK</name>
<dbReference type="EMBL" id="FMZC01000039">
    <property type="protein sequence ID" value="SDE77705.1"/>
    <property type="molecule type" value="Genomic_DNA"/>
</dbReference>
<feature type="domain" description="RHS protein conserved region" evidence="1">
    <location>
        <begin position="34"/>
        <end position="74"/>
    </location>
</feature>
<dbReference type="Proteomes" id="UP000198781">
    <property type="component" value="Unassembled WGS sequence"/>
</dbReference>
<accession>A0A1G7FPV9</accession>
<reference evidence="2 3" key="1">
    <citation type="submission" date="2016-10" db="EMBL/GenBank/DDBJ databases">
        <authorList>
            <person name="de Groot N.N."/>
        </authorList>
    </citation>
    <scope>NUCLEOTIDE SEQUENCE [LARGE SCALE GENOMIC DNA]</scope>
    <source>
        <strain evidence="2 3">DSM 16619</strain>
    </source>
</reference>
<dbReference type="PRINTS" id="PR00394">
    <property type="entry name" value="RHSPROTEIN"/>
</dbReference>
<dbReference type="InterPro" id="IPR022385">
    <property type="entry name" value="Rhs_assc_core"/>
</dbReference>
<evidence type="ECO:0000313" key="2">
    <source>
        <dbReference type="EMBL" id="SDE77705.1"/>
    </source>
</evidence>